<evidence type="ECO:0000313" key="2">
    <source>
        <dbReference type="Proteomes" id="UP000193642"/>
    </source>
</evidence>
<organism evidence="1 2">
    <name type="scientific">Rhizoclosmatium globosum</name>
    <dbReference type="NCBI Taxonomy" id="329046"/>
    <lineage>
        <taxon>Eukaryota</taxon>
        <taxon>Fungi</taxon>
        <taxon>Fungi incertae sedis</taxon>
        <taxon>Chytridiomycota</taxon>
        <taxon>Chytridiomycota incertae sedis</taxon>
        <taxon>Chytridiomycetes</taxon>
        <taxon>Chytridiales</taxon>
        <taxon>Chytriomycetaceae</taxon>
        <taxon>Rhizoclosmatium</taxon>
    </lineage>
</organism>
<gene>
    <name evidence="1" type="ORF">BCR33DRAFT_783052</name>
</gene>
<accession>A0A1Y2CLS0</accession>
<comment type="caution">
    <text evidence="1">The sequence shown here is derived from an EMBL/GenBank/DDBJ whole genome shotgun (WGS) entry which is preliminary data.</text>
</comment>
<dbReference type="AlphaFoldDB" id="A0A1Y2CLS0"/>
<reference evidence="1 2" key="1">
    <citation type="submission" date="2016-07" db="EMBL/GenBank/DDBJ databases">
        <title>Pervasive Adenine N6-methylation of Active Genes in Fungi.</title>
        <authorList>
            <consortium name="DOE Joint Genome Institute"/>
            <person name="Mondo S.J."/>
            <person name="Dannebaum R.O."/>
            <person name="Kuo R.C."/>
            <person name="Labutti K."/>
            <person name="Haridas S."/>
            <person name="Kuo A."/>
            <person name="Salamov A."/>
            <person name="Ahrendt S.R."/>
            <person name="Lipzen A."/>
            <person name="Sullivan W."/>
            <person name="Andreopoulos W.B."/>
            <person name="Clum A."/>
            <person name="Lindquist E."/>
            <person name="Daum C."/>
            <person name="Ramamoorthy G.K."/>
            <person name="Gryganskyi A."/>
            <person name="Culley D."/>
            <person name="Magnuson J.K."/>
            <person name="James T.Y."/>
            <person name="O'Malley M.A."/>
            <person name="Stajich J.E."/>
            <person name="Spatafora J.W."/>
            <person name="Visel A."/>
            <person name="Grigoriev I.V."/>
        </authorList>
    </citation>
    <scope>NUCLEOTIDE SEQUENCE [LARGE SCALE GENOMIC DNA]</scope>
    <source>
        <strain evidence="1 2">JEL800</strain>
    </source>
</reference>
<dbReference type="Proteomes" id="UP000193642">
    <property type="component" value="Unassembled WGS sequence"/>
</dbReference>
<protein>
    <submittedName>
        <fullName evidence="1">Uncharacterized protein</fullName>
    </submittedName>
</protein>
<proteinExistence type="predicted"/>
<name>A0A1Y2CLS0_9FUNG</name>
<keyword evidence="2" id="KW-1185">Reference proteome</keyword>
<dbReference type="EMBL" id="MCGO01000014">
    <property type="protein sequence ID" value="ORY47295.1"/>
    <property type="molecule type" value="Genomic_DNA"/>
</dbReference>
<sequence>MNSSRSSQRLAGISKMTPSLATQILSASFVASTLSAKSLYTPSSFTSIPSVDGLEGDFGSKMGASSTTSKPASLKACIESTLAKISNIGSSSITNEELLRSLFYANLIEDS</sequence>
<evidence type="ECO:0000313" key="1">
    <source>
        <dbReference type="EMBL" id="ORY47295.1"/>
    </source>
</evidence>